<keyword evidence="3" id="KW-1185">Reference proteome</keyword>
<reference evidence="2 3" key="1">
    <citation type="submission" date="2016-04" db="EMBL/GenBank/DDBJ databases">
        <title>Genome sequence of Clostridium magnum DSM 2767.</title>
        <authorList>
            <person name="Poehlein A."/>
            <person name="Uhlig R."/>
            <person name="Fischer R."/>
            <person name="Bahl H."/>
            <person name="Daniel R."/>
        </authorList>
    </citation>
    <scope>NUCLEOTIDE SEQUENCE [LARGE SCALE GENOMIC DNA]</scope>
    <source>
        <strain evidence="2 3">DSM 2767</strain>
    </source>
</reference>
<dbReference type="PATRIC" id="fig|1121326.3.peg.1235"/>
<dbReference type="OrthoDB" id="1926511at2"/>
<feature type="transmembrane region" description="Helical" evidence="1">
    <location>
        <begin position="6"/>
        <end position="24"/>
    </location>
</feature>
<comment type="caution">
    <text evidence="2">The sequence shown here is derived from an EMBL/GenBank/DDBJ whole genome shotgun (WGS) entry which is preliminary data.</text>
</comment>
<dbReference type="RefSeq" id="WP_066619401.1">
    <property type="nucleotide sequence ID" value="NZ_FQXL01000009.1"/>
</dbReference>
<dbReference type="Pfam" id="PF06686">
    <property type="entry name" value="SpoIIIAC"/>
    <property type="match status" value="1"/>
</dbReference>
<gene>
    <name evidence="2" type="ORF">CLMAG_12670</name>
</gene>
<name>A0A162URF2_9CLOT</name>
<evidence type="ECO:0000256" key="1">
    <source>
        <dbReference type="SAM" id="Phobius"/>
    </source>
</evidence>
<dbReference type="NCBIfam" id="TIGR02848">
    <property type="entry name" value="spore_III_AC"/>
    <property type="match status" value="1"/>
</dbReference>
<dbReference type="InterPro" id="IPR009570">
    <property type="entry name" value="Spore_III_AC"/>
</dbReference>
<dbReference type="Proteomes" id="UP000076603">
    <property type="component" value="Unassembled WGS sequence"/>
</dbReference>
<dbReference type="STRING" id="1121326.CLMAG_12670"/>
<evidence type="ECO:0000313" key="2">
    <source>
        <dbReference type="EMBL" id="KZL94214.1"/>
    </source>
</evidence>
<keyword evidence="1" id="KW-0812">Transmembrane</keyword>
<evidence type="ECO:0000313" key="3">
    <source>
        <dbReference type="Proteomes" id="UP000076603"/>
    </source>
</evidence>
<protein>
    <submittedName>
        <fullName evidence="2">Stage III sporulation protein AC/AD protein family protein</fullName>
    </submittedName>
</protein>
<organism evidence="2 3">
    <name type="scientific">Clostridium magnum DSM 2767</name>
    <dbReference type="NCBI Taxonomy" id="1121326"/>
    <lineage>
        <taxon>Bacteria</taxon>
        <taxon>Bacillati</taxon>
        <taxon>Bacillota</taxon>
        <taxon>Clostridia</taxon>
        <taxon>Eubacteriales</taxon>
        <taxon>Clostridiaceae</taxon>
        <taxon>Clostridium</taxon>
    </lineage>
</organism>
<keyword evidence="1" id="KW-0472">Membrane</keyword>
<feature type="transmembrane region" description="Helical" evidence="1">
    <location>
        <begin position="31"/>
        <end position="52"/>
    </location>
</feature>
<keyword evidence="1" id="KW-1133">Transmembrane helix</keyword>
<dbReference type="AlphaFoldDB" id="A0A162URF2"/>
<proteinExistence type="predicted"/>
<sequence length="65" mass="7078">MLDISLIFKIAGVGIIVILINKVLEASGKADYAVVTNLAGILIVLMMVINLVNKLFTTVRTMFQL</sequence>
<dbReference type="EMBL" id="LWAE01000001">
    <property type="protein sequence ID" value="KZL94214.1"/>
    <property type="molecule type" value="Genomic_DNA"/>
</dbReference>
<dbReference type="InterPro" id="IPR025664">
    <property type="entry name" value="Spore_III_AC/AD"/>
</dbReference>
<accession>A0A162URF2</accession>